<accession>A0A2I1IKH5</accession>
<evidence type="ECO:0000256" key="1">
    <source>
        <dbReference type="SAM" id="Phobius"/>
    </source>
</evidence>
<keyword evidence="1" id="KW-1133">Transmembrane helix</keyword>
<dbReference type="GeneID" id="35867270"/>
<organism evidence="2 3">
    <name type="scientific">Winkia neuii</name>
    <dbReference type="NCBI Taxonomy" id="33007"/>
    <lineage>
        <taxon>Bacteria</taxon>
        <taxon>Bacillati</taxon>
        <taxon>Actinomycetota</taxon>
        <taxon>Actinomycetes</taxon>
        <taxon>Actinomycetales</taxon>
        <taxon>Actinomycetaceae</taxon>
        <taxon>Winkia</taxon>
    </lineage>
</organism>
<dbReference type="RefSeq" id="WP_024331502.1">
    <property type="nucleotide sequence ID" value="NZ_JASOXK010000004.1"/>
</dbReference>
<gene>
    <name evidence="2" type="ORF">CYJ19_10425</name>
</gene>
<protein>
    <submittedName>
        <fullName evidence="2">Uncharacterized protein</fullName>
    </submittedName>
</protein>
<keyword evidence="3" id="KW-1185">Reference proteome</keyword>
<dbReference type="Proteomes" id="UP000235122">
    <property type="component" value="Unassembled WGS sequence"/>
</dbReference>
<dbReference type="AlphaFoldDB" id="A0A2I1IKH5"/>
<keyword evidence="1" id="KW-0812">Transmembrane</keyword>
<dbReference type="EMBL" id="PKKO01000006">
    <property type="protein sequence ID" value="PKY71624.1"/>
    <property type="molecule type" value="Genomic_DNA"/>
</dbReference>
<feature type="transmembrane region" description="Helical" evidence="1">
    <location>
        <begin position="23"/>
        <end position="43"/>
    </location>
</feature>
<proteinExistence type="predicted"/>
<feature type="transmembrane region" description="Helical" evidence="1">
    <location>
        <begin position="49"/>
        <end position="67"/>
    </location>
</feature>
<evidence type="ECO:0000313" key="3">
    <source>
        <dbReference type="Proteomes" id="UP000235122"/>
    </source>
</evidence>
<comment type="caution">
    <text evidence="2">The sequence shown here is derived from an EMBL/GenBank/DDBJ whole genome shotgun (WGS) entry which is preliminary data.</text>
</comment>
<evidence type="ECO:0000313" key="2">
    <source>
        <dbReference type="EMBL" id="PKY71624.1"/>
    </source>
</evidence>
<keyword evidence="1" id="KW-0472">Membrane</keyword>
<name>A0A2I1IKH5_9ACTO</name>
<feature type="transmembrane region" description="Helical" evidence="1">
    <location>
        <begin position="79"/>
        <end position="98"/>
    </location>
</feature>
<dbReference type="STRING" id="33007.HMPREF3198_01913"/>
<sequence>MDKKIGIRRAGIRRRNQKFARRIRVADVLIAAGIASVAVFNAADSHLGVRVLGMVLTALGLVILGVLAARRAMSRPLSLYILAMAGWFVALTLISLSLTRLTMAVVALWALWFLALLASYGVARGIRKVRFPSLAK</sequence>
<feature type="transmembrane region" description="Helical" evidence="1">
    <location>
        <begin position="104"/>
        <end position="123"/>
    </location>
</feature>
<reference evidence="2 3" key="1">
    <citation type="submission" date="2017-12" db="EMBL/GenBank/DDBJ databases">
        <title>Phylogenetic diversity of female urinary microbiome.</title>
        <authorList>
            <person name="Thomas-White K."/>
            <person name="Wolfe A.J."/>
        </authorList>
    </citation>
    <scope>NUCLEOTIDE SEQUENCE [LARGE SCALE GENOMIC DNA]</scope>
    <source>
        <strain evidence="2 3">UMB0402</strain>
    </source>
</reference>